<evidence type="ECO:0000259" key="3">
    <source>
        <dbReference type="Pfam" id="PF06421"/>
    </source>
</evidence>
<keyword evidence="5" id="KW-1185">Reference proteome</keyword>
<evidence type="ECO:0000256" key="2">
    <source>
        <dbReference type="ARBA" id="ARBA00023134"/>
    </source>
</evidence>
<dbReference type="InterPro" id="IPR038363">
    <property type="entry name" value="LepA_C_sf"/>
</dbReference>
<proteinExistence type="predicted"/>
<evidence type="ECO:0000313" key="5">
    <source>
        <dbReference type="Proteomes" id="UP001153148"/>
    </source>
</evidence>
<dbReference type="EMBL" id="CAJPIN010057448">
    <property type="protein sequence ID" value="CAG2066675.1"/>
    <property type="molecule type" value="Genomic_DNA"/>
</dbReference>
<keyword evidence="2" id="KW-0342">GTP-binding</keyword>
<name>A0ABN7PMG9_TIMPD</name>
<evidence type="ECO:0000313" key="4">
    <source>
        <dbReference type="EMBL" id="CAG2066675.1"/>
    </source>
</evidence>
<dbReference type="InterPro" id="IPR006297">
    <property type="entry name" value="EF-4"/>
</dbReference>
<feature type="domain" description="GTP-binding protein LepA C-terminal" evidence="3">
    <location>
        <begin position="53"/>
        <end position="125"/>
    </location>
</feature>
<dbReference type="Gene3D" id="3.30.70.2570">
    <property type="entry name" value="Elongation factor 4, C-terminal domain"/>
    <property type="match status" value="1"/>
</dbReference>
<organism evidence="4 5">
    <name type="scientific">Timema podura</name>
    <name type="common">Walking stick</name>
    <dbReference type="NCBI Taxonomy" id="61482"/>
    <lineage>
        <taxon>Eukaryota</taxon>
        <taxon>Metazoa</taxon>
        <taxon>Ecdysozoa</taxon>
        <taxon>Arthropoda</taxon>
        <taxon>Hexapoda</taxon>
        <taxon>Insecta</taxon>
        <taxon>Pterygota</taxon>
        <taxon>Neoptera</taxon>
        <taxon>Polyneoptera</taxon>
        <taxon>Phasmatodea</taxon>
        <taxon>Timematodea</taxon>
        <taxon>Timematoidea</taxon>
        <taxon>Timematidae</taxon>
        <taxon>Timema</taxon>
    </lineage>
</organism>
<dbReference type="InterPro" id="IPR013842">
    <property type="entry name" value="LepA_CTD"/>
</dbReference>
<feature type="non-terminal residue" evidence="4">
    <location>
        <position position="1"/>
    </location>
</feature>
<dbReference type="PANTHER" id="PTHR43512">
    <property type="entry name" value="TRANSLATION FACTOR GUF1-RELATED"/>
    <property type="match status" value="1"/>
</dbReference>
<comment type="caution">
    <text evidence="4">The sequence shown here is derived from an EMBL/GenBank/DDBJ whole genome shotgun (WGS) entry which is preliminary data.</text>
</comment>
<gene>
    <name evidence="4" type="ORF">TPAB3V08_LOCUS13618</name>
</gene>
<dbReference type="PANTHER" id="PTHR43512:SF7">
    <property type="entry name" value="TRANSLATION FACTOR GUF1, MITOCHONDRIAL"/>
    <property type="match status" value="1"/>
</dbReference>
<accession>A0ABN7PMG9</accession>
<protein>
    <recommendedName>
        <fullName evidence="3">GTP-binding protein LepA C-terminal domain-containing protein</fullName>
    </recommendedName>
</protein>
<dbReference type="Pfam" id="PF06421">
    <property type="entry name" value="LepA_C"/>
    <property type="match status" value="1"/>
</dbReference>
<evidence type="ECO:0000256" key="1">
    <source>
        <dbReference type="ARBA" id="ARBA00022741"/>
    </source>
</evidence>
<reference evidence="4" key="1">
    <citation type="submission" date="2021-03" db="EMBL/GenBank/DDBJ databases">
        <authorList>
            <person name="Tran Van P."/>
        </authorList>
    </citation>
    <scope>NUCLEOTIDE SEQUENCE</scope>
</reference>
<dbReference type="Proteomes" id="UP001153148">
    <property type="component" value="Unassembled WGS sequence"/>
</dbReference>
<sequence length="126" mass="14003">IFLVGISPPLPRSTNQSRALRSPVPSPPCYSFLIHPINMPTASLSCEPLILLNTLHEIAIQAAIGGKIIARETVKPFRKDVTAKLYGGDVTRKMKLLKQQSEGKKKMRMVANIALPRETFIDILKR</sequence>
<keyword evidence="1" id="KW-0547">Nucleotide-binding</keyword>